<dbReference type="PROSITE" id="PS50987">
    <property type="entry name" value="HTH_ARSR_2"/>
    <property type="match status" value="1"/>
</dbReference>
<comment type="caution">
    <text evidence="5">The sequence shown here is derived from an EMBL/GenBank/DDBJ whole genome shotgun (WGS) entry which is preliminary data.</text>
</comment>
<dbReference type="SMART" id="SM00418">
    <property type="entry name" value="HTH_ARSR"/>
    <property type="match status" value="1"/>
</dbReference>
<dbReference type="PANTHER" id="PTHR33154:SF33">
    <property type="entry name" value="TRANSCRIPTIONAL REPRESSOR SDPR"/>
    <property type="match status" value="1"/>
</dbReference>
<accession>A0ABT2PWC5</accession>
<keyword evidence="3" id="KW-0804">Transcription</keyword>
<dbReference type="CDD" id="cd00090">
    <property type="entry name" value="HTH_ARSR"/>
    <property type="match status" value="1"/>
</dbReference>
<evidence type="ECO:0000256" key="2">
    <source>
        <dbReference type="ARBA" id="ARBA00023125"/>
    </source>
</evidence>
<dbReference type="Pfam" id="PF01022">
    <property type="entry name" value="HTH_5"/>
    <property type="match status" value="1"/>
</dbReference>
<gene>
    <name evidence="5" type="ORF">N7603_06295</name>
</gene>
<name>A0ABT2PWC5_9MOLU</name>
<dbReference type="RefSeq" id="WP_262096558.1">
    <property type="nucleotide sequence ID" value="NZ_JAOEGN010000011.1"/>
</dbReference>
<evidence type="ECO:0000256" key="3">
    <source>
        <dbReference type="ARBA" id="ARBA00023163"/>
    </source>
</evidence>
<dbReference type="EMBL" id="JAOEGN010000011">
    <property type="protein sequence ID" value="MCU0105264.1"/>
    <property type="molecule type" value="Genomic_DNA"/>
</dbReference>
<evidence type="ECO:0000313" key="5">
    <source>
        <dbReference type="EMBL" id="MCU0105264.1"/>
    </source>
</evidence>
<dbReference type="InterPro" id="IPR011991">
    <property type="entry name" value="ArsR-like_HTH"/>
</dbReference>
<evidence type="ECO:0000313" key="6">
    <source>
        <dbReference type="Proteomes" id="UP001209076"/>
    </source>
</evidence>
<dbReference type="InterPro" id="IPR051081">
    <property type="entry name" value="HTH_MetalResp_TranReg"/>
</dbReference>
<dbReference type="InterPro" id="IPR036388">
    <property type="entry name" value="WH-like_DNA-bd_sf"/>
</dbReference>
<evidence type="ECO:0000256" key="1">
    <source>
        <dbReference type="ARBA" id="ARBA00023015"/>
    </source>
</evidence>
<dbReference type="InterPro" id="IPR001845">
    <property type="entry name" value="HTH_ArsR_DNA-bd_dom"/>
</dbReference>
<dbReference type="Proteomes" id="UP001209076">
    <property type="component" value="Unassembled WGS sequence"/>
</dbReference>
<feature type="domain" description="HTH arsR-type" evidence="4">
    <location>
        <begin position="1"/>
        <end position="92"/>
    </location>
</feature>
<keyword evidence="6" id="KW-1185">Reference proteome</keyword>
<dbReference type="InterPro" id="IPR036390">
    <property type="entry name" value="WH_DNA-bd_sf"/>
</dbReference>
<proteinExistence type="predicted"/>
<organism evidence="5 6">
    <name type="scientific">Paracholeplasma vituli</name>
    <dbReference type="NCBI Taxonomy" id="69473"/>
    <lineage>
        <taxon>Bacteria</taxon>
        <taxon>Bacillati</taxon>
        <taxon>Mycoplasmatota</taxon>
        <taxon>Mollicutes</taxon>
        <taxon>Acholeplasmatales</taxon>
        <taxon>Acholeplasmataceae</taxon>
        <taxon>Paracholeplasma</taxon>
    </lineage>
</organism>
<keyword evidence="2" id="KW-0238">DNA-binding</keyword>
<sequence length="97" mass="10843">MTKEHASNLFKVLSDPNRLLILKRLIDGETCGCTLIDNLDISQPTLSYHLKTLSDIGLTTAKKEGTWKKHTVNTDLIDELITFLIDLKSSEPGCKTK</sequence>
<evidence type="ECO:0000259" key="4">
    <source>
        <dbReference type="PROSITE" id="PS50987"/>
    </source>
</evidence>
<dbReference type="NCBIfam" id="NF033788">
    <property type="entry name" value="HTH_metalloreg"/>
    <property type="match status" value="1"/>
</dbReference>
<protein>
    <submittedName>
        <fullName evidence="5">Metalloregulator ArsR/SmtB family transcription factor</fullName>
    </submittedName>
</protein>
<dbReference type="PANTHER" id="PTHR33154">
    <property type="entry name" value="TRANSCRIPTIONAL REGULATOR, ARSR FAMILY"/>
    <property type="match status" value="1"/>
</dbReference>
<keyword evidence="1" id="KW-0805">Transcription regulation</keyword>
<dbReference type="PRINTS" id="PR00778">
    <property type="entry name" value="HTHARSR"/>
</dbReference>
<dbReference type="Gene3D" id="1.10.10.10">
    <property type="entry name" value="Winged helix-like DNA-binding domain superfamily/Winged helix DNA-binding domain"/>
    <property type="match status" value="1"/>
</dbReference>
<reference evidence="6" key="1">
    <citation type="submission" date="2023-07" db="EMBL/GenBank/DDBJ databases">
        <title>Novel Mycoplasma species identified in domestic and wild animals.</title>
        <authorList>
            <person name="Volokhov D.V."/>
            <person name="Furtak V.A."/>
            <person name="Zagorodnyaya T.A."/>
        </authorList>
    </citation>
    <scope>NUCLEOTIDE SEQUENCE [LARGE SCALE GENOMIC DNA]</scope>
    <source>
        <strain evidence="6">92-19</strain>
    </source>
</reference>
<dbReference type="SUPFAM" id="SSF46785">
    <property type="entry name" value="Winged helix' DNA-binding domain"/>
    <property type="match status" value="1"/>
</dbReference>